<comment type="caution">
    <text evidence="2">The sequence shown here is derived from an EMBL/GenBank/DDBJ whole genome shotgun (WGS) entry which is preliminary data.</text>
</comment>
<gene>
    <name evidence="2" type="ORF">HHL27_04205</name>
</gene>
<evidence type="ECO:0000313" key="2">
    <source>
        <dbReference type="EMBL" id="NML92870.1"/>
    </source>
</evidence>
<dbReference type="InterPro" id="IPR043736">
    <property type="entry name" value="DUF5681"/>
</dbReference>
<reference evidence="2 3" key="1">
    <citation type="submission" date="2020-04" db="EMBL/GenBank/DDBJ databases">
        <title>Novosphingobium sp. TW-4 isolated from soil.</title>
        <authorList>
            <person name="Dahal R.H."/>
            <person name="Chaudhary D.K."/>
        </authorList>
    </citation>
    <scope>NUCLEOTIDE SEQUENCE [LARGE SCALE GENOMIC DNA]</scope>
    <source>
        <strain evidence="2 3">TW-4</strain>
    </source>
</reference>
<dbReference type="AlphaFoldDB" id="A0A7Y0G8H0"/>
<keyword evidence="3" id="KW-1185">Reference proteome</keyword>
<protein>
    <recommendedName>
        <fullName evidence="1">DUF5681 domain-containing protein</fullName>
    </recommendedName>
</protein>
<dbReference type="RefSeq" id="WP_169492154.1">
    <property type="nucleotide sequence ID" value="NZ_JABBGM010000002.1"/>
</dbReference>
<organism evidence="2 3">
    <name type="scientific">Novosphingobium olei</name>
    <dbReference type="NCBI Taxonomy" id="2728851"/>
    <lineage>
        <taxon>Bacteria</taxon>
        <taxon>Pseudomonadati</taxon>
        <taxon>Pseudomonadota</taxon>
        <taxon>Alphaproteobacteria</taxon>
        <taxon>Sphingomonadales</taxon>
        <taxon>Sphingomonadaceae</taxon>
        <taxon>Novosphingobium</taxon>
    </lineage>
</organism>
<sequence>MSVSEPYAVGYRKPPLHTRFQKGTSGFKGRKHRKKASLAEQLDELLAETLVVNEGGKSKRMTTGKVFLRLQMKKALSGDRHAAALIFAFMREQSNGSFDVAQASSVDDHLMSELIQMLNQSAETDQDGCA</sequence>
<dbReference type="EMBL" id="JABBGM010000002">
    <property type="protein sequence ID" value="NML92870.1"/>
    <property type="molecule type" value="Genomic_DNA"/>
</dbReference>
<dbReference type="Proteomes" id="UP000583556">
    <property type="component" value="Unassembled WGS sequence"/>
</dbReference>
<accession>A0A7Y0G8H0</accession>
<proteinExistence type="predicted"/>
<evidence type="ECO:0000313" key="3">
    <source>
        <dbReference type="Proteomes" id="UP000583556"/>
    </source>
</evidence>
<name>A0A7Y0G8H0_9SPHN</name>
<feature type="domain" description="DUF5681" evidence="1">
    <location>
        <begin position="17"/>
        <end position="93"/>
    </location>
</feature>
<evidence type="ECO:0000259" key="1">
    <source>
        <dbReference type="Pfam" id="PF18932"/>
    </source>
</evidence>
<dbReference type="Pfam" id="PF18932">
    <property type="entry name" value="DUF5681"/>
    <property type="match status" value="1"/>
</dbReference>